<gene>
    <name evidence="2" type="primary">SEOB_23</name>
    <name evidence="2" type="ORF">CFP56_017753</name>
</gene>
<dbReference type="Pfam" id="PF14577">
    <property type="entry name" value="SEO_C"/>
    <property type="match status" value="2"/>
</dbReference>
<reference evidence="2 3" key="1">
    <citation type="journal article" date="2018" name="Sci. Data">
        <title>The draft genome sequence of cork oak.</title>
        <authorList>
            <person name="Ramos A.M."/>
            <person name="Usie A."/>
            <person name="Barbosa P."/>
            <person name="Barros P.M."/>
            <person name="Capote T."/>
            <person name="Chaves I."/>
            <person name="Simoes F."/>
            <person name="Abreu I."/>
            <person name="Carrasquinho I."/>
            <person name="Faro C."/>
            <person name="Guimaraes J.B."/>
            <person name="Mendonca D."/>
            <person name="Nobrega F."/>
            <person name="Rodrigues L."/>
            <person name="Saibo N.J.M."/>
            <person name="Varela M.C."/>
            <person name="Egas C."/>
            <person name="Matos J."/>
            <person name="Miguel C.M."/>
            <person name="Oliveira M.M."/>
            <person name="Ricardo C.P."/>
            <person name="Goncalves S."/>
        </authorList>
    </citation>
    <scope>NUCLEOTIDE SEQUENCE [LARGE SCALE GENOMIC DNA]</scope>
    <source>
        <strain evidence="3">cv. HL8</strain>
    </source>
</reference>
<dbReference type="GO" id="GO:0010088">
    <property type="term" value="P:phloem development"/>
    <property type="evidence" value="ECO:0007669"/>
    <property type="project" value="InterPro"/>
</dbReference>
<dbReference type="EMBL" id="PKMF04000279">
    <property type="protein sequence ID" value="KAK7839640.1"/>
    <property type="molecule type" value="Genomic_DNA"/>
</dbReference>
<dbReference type="PANTHER" id="PTHR33232:SF18">
    <property type="entry name" value="PROTEIN SIEVE ELEMENT OCCLUSION B-LIKE"/>
    <property type="match status" value="1"/>
</dbReference>
<feature type="domain" description="Sieve element occlusion C-terminal" evidence="1">
    <location>
        <begin position="252"/>
        <end position="376"/>
    </location>
</feature>
<dbReference type="PANTHER" id="PTHR33232">
    <property type="entry name" value="PROTEIN SIEVE ELEMENT OCCLUSION B-LIKE"/>
    <property type="match status" value="1"/>
</dbReference>
<dbReference type="AlphaFoldDB" id="A0AAW0KLN3"/>
<evidence type="ECO:0000313" key="2">
    <source>
        <dbReference type="EMBL" id="KAK7839640.1"/>
    </source>
</evidence>
<keyword evidence="3" id="KW-1185">Reference proteome</keyword>
<accession>A0AAW0KLN3</accession>
<feature type="domain" description="Sieve element occlusion C-terminal" evidence="1">
    <location>
        <begin position="184"/>
        <end position="238"/>
    </location>
</feature>
<proteinExistence type="predicted"/>
<dbReference type="Proteomes" id="UP000237347">
    <property type="component" value="Unassembled WGS sequence"/>
</dbReference>
<name>A0AAW0KLN3_QUESU</name>
<sequence>MQAFVLVFAHSEEEDYRKLKEIVNTPKDLGEVLEKILIDPTNKMPPLIGGSTEKTVEISSLEGKSVFLFISGLHISSDDISSLEPFIDKTEKEEQYRIIWILFVKQWTEDLKKKFKTLGSKMLYVAMDYSLPISSQRYINQKWNFKFNEPLIVAFNQQGKVECKNVIHMIRVCRVEAFPFSRTREETLLKEKGLMGVTATDVDSQIENWIKEKYIFLYGGQDNEWIQNFTKSAKVLVNDPMIKEKGISIESVPIQDDNILKRFWNKIKNLFTSRAQRETKMDSVKLHIEKLISYKKKKKEWAVLSQGSSFIVISGSLKKKDFQSVFIEYHNKVLVPDNQICHHMKIPYNTAKIPETMECSHCHRIMDTYISFKCCHKDGASWA</sequence>
<comment type="caution">
    <text evidence="2">The sequence shown here is derived from an EMBL/GenBank/DDBJ whole genome shotgun (WGS) entry which is preliminary data.</text>
</comment>
<organism evidence="2 3">
    <name type="scientific">Quercus suber</name>
    <name type="common">Cork oak</name>
    <dbReference type="NCBI Taxonomy" id="58331"/>
    <lineage>
        <taxon>Eukaryota</taxon>
        <taxon>Viridiplantae</taxon>
        <taxon>Streptophyta</taxon>
        <taxon>Embryophyta</taxon>
        <taxon>Tracheophyta</taxon>
        <taxon>Spermatophyta</taxon>
        <taxon>Magnoliopsida</taxon>
        <taxon>eudicotyledons</taxon>
        <taxon>Gunneridae</taxon>
        <taxon>Pentapetalae</taxon>
        <taxon>rosids</taxon>
        <taxon>fabids</taxon>
        <taxon>Fagales</taxon>
        <taxon>Fagaceae</taxon>
        <taxon>Quercus</taxon>
    </lineage>
</organism>
<protein>
    <submittedName>
        <fullName evidence="2">Protein sieve element occlusion b</fullName>
    </submittedName>
</protein>
<dbReference type="InterPro" id="IPR027944">
    <property type="entry name" value="SEO_C"/>
</dbReference>
<dbReference type="InterPro" id="IPR039299">
    <property type="entry name" value="SEOA"/>
</dbReference>
<evidence type="ECO:0000259" key="1">
    <source>
        <dbReference type="Pfam" id="PF14577"/>
    </source>
</evidence>
<evidence type="ECO:0000313" key="3">
    <source>
        <dbReference type="Proteomes" id="UP000237347"/>
    </source>
</evidence>